<gene>
    <name evidence="3" type="ORF">HYS17_01495</name>
</gene>
<dbReference type="Gene3D" id="2.30.180.10">
    <property type="entry name" value="FAS1 domain"/>
    <property type="match status" value="1"/>
</dbReference>
<dbReference type="PANTHER" id="PTHR10900">
    <property type="entry name" value="PERIOSTIN-RELATED"/>
    <property type="match status" value="1"/>
</dbReference>
<evidence type="ECO:0000313" key="4">
    <source>
        <dbReference type="Proteomes" id="UP000595362"/>
    </source>
</evidence>
<feature type="chain" id="PRO_5032480013" evidence="1">
    <location>
        <begin position="22"/>
        <end position="201"/>
    </location>
</feature>
<dbReference type="PANTHER" id="PTHR10900:SF77">
    <property type="entry name" value="FI19380P1"/>
    <property type="match status" value="1"/>
</dbReference>
<dbReference type="EMBL" id="CP066681">
    <property type="protein sequence ID" value="QQG36494.1"/>
    <property type="molecule type" value="Genomic_DNA"/>
</dbReference>
<dbReference type="InterPro" id="IPR050904">
    <property type="entry name" value="Adhesion/Biosynth-related"/>
</dbReference>
<accession>A0A7T5R2V7</accession>
<reference evidence="3 4" key="1">
    <citation type="submission" date="2020-07" db="EMBL/GenBank/DDBJ databases">
        <title>Huge and variable diversity of episymbiotic CPR bacteria and DPANN archaea in groundwater ecosystems.</title>
        <authorList>
            <person name="He C.Y."/>
            <person name="Keren R."/>
            <person name="Whittaker M."/>
            <person name="Farag I.F."/>
            <person name="Doudna J."/>
            <person name="Cate J.H.D."/>
            <person name="Banfield J.F."/>
        </authorList>
    </citation>
    <scope>NUCLEOTIDE SEQUENCE [LARGE SCALE GENOMIC DNA]</scope>
    <source>
        <strain evidence="3">NC_groundwater_70_Ag_B-0.1um_54_66</strain>
    </source>
</reference>
<feature type="signal peptide" evidence="1">
    <location>
        <begin position="1"/>
        <end position="21"/>
    </location>
</feature>
<dbReference type="InterPro" id="IPR000782">
    <property type="entry name" value="FAS1_domain"/>
</dbReference>
<dbReference type="Pfam" id="PF02469">
    <property type="entry name" value="Fasciclin"/>
    <property type="match status" value="1"/>
</dbReference>
<organism evidence="3 4">
    <name type="scientific">Micavibrio aeruginosavorus</name>
    <dbReference type="NCBI Taxonomy" id="349221"/>
    <lineage>
        <taxon>Bacteria</taxon>
        <taxon>Pseudomonadati</taxon>
        <taxon>Bdellovibrionota</taxon>
        <taxon>Bdellovibrionia</taxon>
        <taxon>Bdellovibrionales</taxon>
        <taxon>Pseudobdellovibrionaceae</taxon>
        <taxon>Micavibrio</taxon>
    </lineage>
</organism>
<dbReference type="SUPFAM" id="SSF82153">
    <property type="entry name" value="FAS1 domain"/>
    <property type="match status" value="1"/>
</dbReference>
<feature type="domain" description="FAS1" evidence="2">
    <location>
        <begin position="47"/>
        <end position="180"/>
    </location>
</feature>
<name>A0A7T5R2V7_9BACT</name>
<dbReference type="SMART" id="SM00554">
    <property type="entry name" value="FAS1"/>
    <property type="match status" value="1"/>
</dbReference>
<sequence length="201" mass="20353">MKKLILGTAAVIVLGLSPAYAEDHGHATEAASPVTDAASVAAETVQAQTVADVVAADPRYNMFVGLLQGAGMIDTLKGEGPFTVFAPVNDAFLKLEPSVLADLSKPENAEKLQNILKYHVVPGKIAAADAKGAAVDLTTVQSGVLKVDGTGEQVKVGDALVVQADVAASNGLIHAIDTVLTPPVVETTPAGAAPAEAPKAE</sequence>
<protein>
    <submittedName>
        <fullName evidence="3">Fasciclin domain-containing protein</fullName>
    </submittedName>
</protein>
<dbReference type="InterPro" id="IPR036378">
    <property type="entry name" value="FAS1_dom_sf"/>
</dbReference>
<evidence type="ECO:0000313" key="3">
    <source>
        <dbReference type="EMBL" id="QQG36494.1"/>
    </source>
</evidence>
<dbReference type="AlphaFoldDB" id="A0A7T5R2V7"/>
<dbReference type="PROSITE" id="PS50213">
    <property type="entry name" value="FAS1"/>
    <property type="match status" value="1"/>
</dbReference>
<evidence type="ECO:0000256" key="1">
    <source>
        <dbReference type="SAM" id="SignalP"/>
    </source>
</evidence>
<evidence type="ECO:0000259" key="2">
    <source>
        <dbReference type="PROSITE" id="PS50213"/>
    </source>
</evidence>
<proteinExistence type="predicted"/>
<dbReference type="FunFam" id="2.30.180.10:FF:000014">
    <property type="entry name" value="Stabilin 1"/>
    <property type="match status" value="1"/>
</dbReference>
<keyword evidence="1" id="KW-0732">Signal</keyword>
<dbReference type="Proteomes" id="UP000595362">
    <property type="component" value="Chromosome"/>
</dbReference>